<keyword evidence="2" id="KW-1185">Reference proteome</keyword>
<dbReference type="Proteomes" id="UP001225356">
    <property type="component" value="Unassembled WGS sequence"/>
</dbReference>
<evidence type="ECO:0000313" key="1">
    <source>
        <dbReference type="EMBL" id="MDP9849560.1"/>
    </source>
</evidence>
<name>A0ABT9QT23_9ACTN</name>
<reference evidence="1 2" key="1">
    <citation type="submission" date="2023-07" db="EMBL/GenBank/DDBJ databases">
        <title>Sequencing the genomes of 1000 actinobacteria strains.</title>
        <authorList>
            <person name="Klenk H.-P."/>
        </authorList>
    </citation>
    <scope>NUCLEOTIDE SEQUENCE [LARGE SCALE GENOMIC DNA]</scope>
    <source>
        <strain evidence="1 2">DSM 46740</strain>
    </source>
</reference>
<dbReference type="EMBL" id="JAUSQU010000001">
    <property type="protein sequence ID" value="MDP9849560.1"/>
    <property type="molecule type" value="Genomic_DNA"/>
</dbReference>
<evidence type="ECO:0000313" key="2">
    <source>
        <dbReference type="Proteomes" id="UP001225356"/>
    </source>
</evidence>
<gene>
    <name evidence="1" type="ORF">J2853_008771</name>
</gene>
<sequence>MTAVRVRAEPLTLRFSGRPITLVDRRTPWPECRAGFVRRVTSPRTMIRLGAGDLSR</sequence>
<comment type="caution">
    <text evidence="1">The sequence shown here is derived from an EMBL/GenBank/DDBJ whole genome shotgun (WGS) entry which is preliminary data.</text>
</comment>
<organism evidence="1 2">
    <name type="scientific">Streptosporangium lutulentum</name>
    <dbReference type="NCBI Taxonomy" id="1461250"/>
    <lineage>
        <taxon>Bacteria</taxon>
        <taxon>Bacillati</taxon>
        <taxon>Actinomycetota</taxon>
        <taxon>Actinomycetes</taxon>
        <taxon>Streptosporangiales</taxon>
        <taxon>Streptosporangiaceae</taxon>
        <taxon>Streptosporangium</taxon>
    </lineage>
</organism>
<protein>
    <submittedName>
        <fullName evidence="1">Uncharacterized protein</fullName>
    </submittedName>
</protein>
<proteinExistence type="predicted"/>
<accession>A0ABT9QT23</accession>